<organism evidence="4 5">
    <name type="scientific">Neptunomonas qingdaonensis</name>
    <dbReference type="NCBI Taxonomy" id="1045558"/>
    <lineage>
        <taxon>Bacteria</taxon>
        <taxon>Pseudomonadati</taxon>
        <taxon>Pseudomonadota</taxon>
        <taxon>Gammaproteobacteria</taxon>
        <taxon>Oceanospirillales</taxon>
        <taxon>Oceanospirillaceae</taxon>
        <taxon>Neptunomonas</taxon>
    </lineage>
</organism>
<dbReference type="GO" id="GO:0005886">
    <property type="term" value="C:plasma membrane"/>
    <property type="evidence" value="ECO:0007669"/>
    <property type="project" value="UniProtKB-SubCell"/>
</dbReference>
<proteinExistence type="predicted"/>
<feature type="transmembrane region" description="Helical" evidence="2">
    <location>
        <begin position="71"/>
        <end position="92"/>
    </location>
</feature>
<reference evidence="5" key="1">
    <citation type="submission" date="2016-10" db="EMBL/GenBank/DDBJ databases">
        <authorList>
            <person name="Varghese N."/>
            <person name="Submissions S."/>
        </authorList>
    </citation>
    <scope>NUCLEOTIDE SEQUENCE [LARGE SCALE GENOMIC DNA]</scope>
    <source>
        <strain evidence="5">CGMCC 1.10971</strain>
    </source>
</reference>
<keyword evidence="2" id="KW-1133">Transmembrane helix</keyword>
<comment type="subcellular location">
    <subcellularLocation>
        <location evidence="1">Cell membrane</location>
        <topology evidence="1">Multi-pass membrane protein</topology>
    </subcellularLocation>
</comment>
<protein>
    <submittedName>
        <fullName evidence="4">Trk K+ transport system, NAD-binding component</fullName>
    </submittedName>
</protein>
<gene>
    <name evidence="4" type="ORF">SAMN05216175_104100</name>
</gene>
<dbReference type="PANTHER" id="PTHR43833">
    <property type="entry name" value="POTASSIUM CHANNEL PROTEIN 2-RELATED-RELATED"/>
    <property type="match status" value="1"/>
</dbReference>
<dbReference type="AlphaFoldDB" id="A0A1I2PYI9"/>
<evidence type="ECO:0000313" key="4">
    <source>
        <dbReference type="EMBL" id="SFG20189.1"/>
    </source>
</evidence>
<dbReference type="GO" id="GO:0006813">
    <property type="term" value="P:potassium ion transport"/>
    <property type="evidence" value="ECO:0007669"/>
    <property type="project" value="InterPro"/>
</dbReference>
<keyword evidence="2" id="KW-0472">Membrane</keyword>
<dbReference type="Proteomes" id="UP000198623">
    <property type="component" value="Unassembled WGS sequence"/>
</dbReference>
<dbReference type="Pfam" id="PF02254">
    <property type="entry name" value="TrkA_N"/>
    <property type="match status" value="2"/>
</dbReference>
<dbReference type="PROSITE" id="PS51201">
    <property type="entry name" value="RCK_N"/>
    <property type="match status" value="1"/>
</dbReference>
<evidence type="ECO:0000256" key="1">
    <source>
        <dbReference type="ARBA" id="ARBA00004651"/>
    </source>
</evidence>
<dbReference type="Pfam" id="PF07885">
    <property type="entry name" value="Ion_trans_2"/>
    <property type="match status" value="1"/>
</dbReference>
<feature type="domain" description="RCK N-terminal" evidence="3">
    <location>
        <begin position="118"/>
        <end position="241"/>
    </location>
</feature>
<keyword evidence="5" id="KW-1185">Reference proteome</keyword>
<dbReference type="InterPro" id="IPR050721">
    <property type="entry name" value="Trk_Ktr_HKT_K-transport"/>
</dbReference>
<dbReference type="InterPro" id="IPR013099">
    <property type="entry name" value="K_chnl_dom"/>
</dbReference>
<dbReference type="EMBL" id="FOOU01000004">
    <property type="protein sequence ID" value="SFG20189.1"/>
    <property type="molecule type" value="Genomic_DNA"/>
</dbReference>
<dbReference type="InterPro" id="IPR036291">
    <property type="entry name" value="NAD(P)-bd_dom_sf"/>
</dbReference>
<keyword evidence="2" id="KW-0812">Transmembrane</keyword>
<dbReference type="SUPFAM" id="SSF81324">
    <property type="entry name" value="Voltage-gated potassium channels"/>
    <property type="match status" value="1"/>
</dbReference>
<evidence type="ECO:0000313" key="5">
    <source>
        <dbReference type="Proteomes" id="UP000198623"/>
    </source>
</evidence>
<feature type="transmembrane region" description="Helical" evidence="2">
    <location>
        <begin position="12"/>
        <end position="33"/>
    </location>
</feature>
<evidence type="ECO:0000259" key="3">
    <source>
        <dbReference type="PROSITE" id="PS51201"/>
    </source>
</evidence>
<dbReference type="STRING" id="1045558.SAMN05216175_104100"/>
<accession>A0A1I2PYI9</accession>
<dbReference type="PANTHER" id="PTHR43833:SF9">
    <property type="entry name" value="POTASSIUM CHANNEL PROTEIN YUGO-RELATED"/>
    <property type="match status" value="1"/>
</dbReference>
<dbReference type="InterPro" id="IPR003148">
    <property type="entry name" value="RCK_N"/>
</dbReference>
<dbReference type="SUPFAM" id="SSF51735">
    <property type="entry name" value="NAD(P)-binding Rossmann-fold domains"/>
    <property type="match status" value="2"/>
</dbReference>
<dbReference type="Gene3D" id="3.40.50.720">
    <property type="entry name" value="NAD(P)-binding Rossmann-like Domain"/>
    <property type="match status" value="2"/>
</dbReference>
<name>A0A1I2PYI9_9GAMM</name>
<evidence type="ECO:0000256" key="2">
    <source>
        <dbReference type="SAM" id="Phobius"/>
    </source>
</evidence>
<dbReference type="Gene3D" id="1.10.287.70">
    <property type="match status" value="1"/>
</dbReference>
<sequence length="562" mass="62177">MVVLRHMRKPVFALIVVYAIGVLGMALIPGTGADGEPEYMSLFHAFYFFTYTATTTGFGEIPHAFNDVQRLWAIFCLYIGAIAWLYAIGSIIRLVQNPHFTRAVNEQGFARSVRHLTDPFVIICGFGDTGSLLARGLSDHHLRATLLDRDPERIKAFAVRDYRVRMLGLCAHPDVPRHLIDAGVTQPDCKAVVALTNEEDTNRQIAIVAKLLNPAVKVISRSTSERHCKHLNSLHDVLVVNPFVVFAELLNMAIVAPQLHNLNSWLVGVPRIRLGHPLKVPCGVWVLCGYGRMGQEVHHQLVRHGIQVVIIDPDVEESVAPGRIIRGYADYDTLREAGVEQAAGIVAGTDNDSDNLGILVCVNHLNPSAFTVARQNQHENQIAFDAARADLILQSSLTTARRILKSLISPLIQVMIEFLHDKDQRTEALVSRLRAKVGERTPHLWRLGIAHEEASAAMELLDAGQDLVLGDLIRDPNDLDGTLSCVPLVIRRGGELLMLPEDTEAVLPGDGILFCGTEHSERLLRASLNNPYTLHYLIAGEEAPRGYVFQWIAGWASRRADS</sequence>
<feature type="transmembrane region" description="Helical" evidence="2">
    <location>
        <begin position="39"/>
        <end position="59"/>
    </location>
</feature>